<dbReference type="EMBL" id="LAZR01045530">
    <property type="protein sequence ID" value="KKK98655.1"/>
    <property type="molecule type" value="Genomic_DNA"/>
</dbReference>
<dbReference type="AlphaFoldDB" id="A0A0F9AK24"/>
<proteinExistence type="predicted"/>
<gene>
    <name evidence="1" type="ORF">LCGC14_2640590</name>
</gene>
<organism evidence="1">
    <name type="scientific">marine sediment metagenome</name>
    <dbReference type="NCBI Taxonomy" id="412755"/>
    <lineage>
        <taxon>unclassified sequences</taxon>
        <taxon>metagenomes</taxon>
        <taxon>ecological metagenomes</taxon>
    </lineage>
</organism>
<name>A0A0F9AK24_9ZZZZ</name>
<sequence>NFSHALNHKAAGADDAAMFVGENAGRKYQRYYQFRNDYSKLIEQLLNGEAVETDDPNLLLAVYLTAAGQVTKIPQAYKFLTLAKKQIGAEKSYIVGRLLTYRIPTTELLKDPKIKSLHHLFLEKYKGD</sequence>
<evidence type="ECO:0000313" key="1">
    <source>
        <dbReference type="EMBL" id="KKK98655.1"/>
    </source>
</evidence>
<feature type="non-terminal residue" evidence="1">
    <location>
        <position position="1"/>
    </location>
</feature>
<comment type="caution">
    <text evidence="1">The sequence shown here is derived from an EMBL/GenBank/DDBJ whole genome shotgun (WGS) entry which is preliminary data.</text>
</comment>
<protein>
    <submittedName>
        <fullName evidence="1">Uncharacterized protein</fullName>
    </submittedName>
</protein>
<reference evidence="1" key="1">
    <citation type="journal article" date="2015" name="Nature">
        <title>Complex archaea that bridge the gap between prokaryotes and eukaryotes.</title>
        <authorList>
            <person name="Spang A."/>
            <person name="Saw J.H."/>
            <person name="Jorgensen S.L."/>
            <person name="Zaremba-Niedzwiedzka K."/>
            <person name="Martijn J."/>
            <person name="Lind A.E."/>
            <person name="van Eijk R."/>
            <person name="Schleper C."/>
            <person name="Guy L."/>
            <person name="Ettema T.J."/>
        </authorList>
    </citation>
    <scope>NUCLEOTIDE SEQUENCE</scope>
</reference>
<accession>A0A0F9AK24</accession>